<evidence type="ECO:0000259" key="1">
    <source>
        <dbReference type="Pfam" id="PF01878"/>
    </source>
</evidence>
<dbReference type="InterPro" id="IPR002740">
    <property type="entry name" value="EVE_domain"/>
</dbReference>
<accession>A0A7J3IA56</accession>
<evidence type="ECO:0000313" key="2">
    <source>
        <dbReference type="EMBL" id="HGN37465.1"/>
    </source>
</evidence>
<dbReference type="EMBL" id="DTBZ01000109">
    <property type="protein sequence ID" value="HGQ18465.1"/>
    <property type="molecule type" value="Genomic_DNA"/>
</dbReference>
<dbReference type="AlphaFoldDB" id="A0A7J3IA56"/>
<dbReference type="SUPFAM" id="SSF88697">
    <property type="entry name" value="PUA domain-like"/>
    <property type="match status" value="1"/>
</dbReference>
<proteinExistence type="predicted"/>
<sequence length="153" mass="17629">MGICLSSYWIVVVSEENWGTIKNLNIYGAPEPKLGKPIYELVKSGDYLIFYVAKKSSKTLGGKFVGVYKVASTWFREEKPLWQDEVKENRVKYPWRVKIEPVKIGIADFSELASKLKFIERKDRANAYLVGTPANMRRPIPEEDARTIIENLR</sequence>
<dbReference type="InterPro" id="IPR015947">
    <property type="entry name" value="PUA-like_sf"/>
</dbReference>
<feature type="domain" description="EVE" evidence="1">
    <location>
        <begin position="8"/>
        <end position="150"/>
    </location>
</feature>
<dbReference type="PANTHER" id="PTHR39661:SF1">
    <property type="entry name" value="UPF0310 PROTEIN MJECL36"/>
    <property type="match status" value="1"/>
</dbReference>
<protein>
    <submittedName>
        <fullName evidence="2">EVE domain-containing protein</fullName>
    </submittedName>
</protein>
<name>A0A7J3IA56_9CREN</name>
<comment type="caution">
    <text evidence="2">The sequence shown here is derived from an EMBL/GenBank/DDBJ whole genome shotgun (WGS) entry which is preliminary data.</text>
</comment>
<evidence type="ECO:0000313" key="3">
    <source>
        <dbReference type="EMBL" id="HGQ18465.1"/>
    </source>
</evidence>
<reference evidence="2" key="1">
    <citation type="journal article" date="2020" name="mSystems">
        <title>Genome- and Community-Level Interaction Insights into Carbon Utilization and Element Cycling Functions of Hydrothermarchaeota in Hydrothermal Sediment.</title>
        <authorList>
            <person name="Zhou Z."/>
            <person name="Liu Y."/>
            <person name="Xu W."/>
            <person name="Pan J."/>
            <person name="Luo Z.H."/>
            <person name="Li M."/>
        </authorList>
    </citation>
    <scope>NUCLEOTIDE SEQUENCE [LARGE SCALE GENOMIC DNA]</scope>
    <source>
        <strain evidence="2">SpSt-618</strain>
        <strain evidence="3">SpSt-657</strain>
    </source>
</reference>
<dbReference type="PANTHER" id="PTHR39661">
    <property type="entry name" value="UPF0310 PROTEIN MJECL36"/>
    <property type="match status" value="1"/>
</dbReference>
<gene>
    <name evidence="2" type="ORF">ENT87_07975</name>
    <name evidence="3" type="ORF">ENU30_05780</name>
</gene>
<dbReference type="EMBL" id="DTAI01000238">
    <property type="protein sequence ID" value="HGN37465.1"/>
    <property type="molecule type" value="Genomic_DNA"/>
</dbReference>
<organism evidence="2">
    <name type="scientific">Ignisphaera aggregans</name>
    <dbReference type="NCBI Taxonomy" id="334771"/>
    <lineage>
        <taxon>Archaea</taxon>
        <taxon>Thermoproteota</taxon>
        <taxon>Thermoprotei</taxon>
        <taxon>Desulfurococcales</taxon>
        <taxon>Desulfurococcaceae</taxon>
        <taxon>Ignisphaera</taxon>
    </lineage>
</organism>
<dbReference type="Gene3D" id="3.10.590.10">
    <property type="entry name" value="ph1033 like domains"/>
    <property type="match status" value="1"/>
</dbReference>
<dbReference type="Pfam" id="PF01878">
    <property type="entry name" value="EVE"/>
    <property type="match status" value="1"/>
</dbReference>
<dbReference type="CDD" id="cd21132">
    <property type="entry name" value="EVE-like"/>
    <property type="match status" value="1"/>
</dbReference>